<dbReference type="Proteomes" id="UP000823749">
    <property type="component" value="Chromosome 9"/>
</dbReference>
<evidence type="ECO:0000313" key="2">
    <source>
        <dbReference type="EMBL" id="KAG5533447.1"/>
    </source>
</evidence>
<comment type="caution">
    <text evidence="2">The sequence shown here is derived from an EMBL/GenBank/DDBJ whole genome shotgun (WGS) entry which is preliminary data.</text>
</comment>
<sequence length="268" mass="30901">MEYAYTPQCSEYAREQFNSSWFPEPSYNCYSNSYNSGWKYHSNFTWPQQVPDPYCAPYPRPHFSNIFDLWAYYPASQQEPYQHLTPTPSQNYSIDFQEKVLQALDKLEASTQVCTELLHSQAQSFSKIEAYTDQIDIAISRWDEEISSNIEQVVDTEYGEDAWEEEQIEPLVADSSSSEKVFQIRPEEALVCCTMLLSSLYKFSESFFVIEGRSLTWSGATSGTGSIDQKRRNTTSPQNNPRNPKPISNRLREVPNSISYQASNRPIC</sequence>
<protein>
    <submittedName>
        <fullName evidence="2">Uncharacterized protein</fullName>
    </submittedName>
</protein>
<keyword evidence="3" id="KW-1185">Reference proteome</keyword>
<dbReference type="EMBL" id="JACTNZ010000009">
    <property type="protein sequence ID" value="KAG5533447.1"/>
    <property type="molecule type" value="Genomic_DNA"/>
</dbReference>
<feature type="region of interest" description="Disordered" evidence="1">
    <location>
        <begin position="220"/>
        <end position="255"/>
    </location>
</feature>
<proteinExistence type="predicted"/>
<accession>A0AAV6J139</accession>
<organism evidence="2 3">
    <name type="scientific">Rhododendron griersonianum</name>
    <dbReference type="NCBI Taxonomy" id="479676"/>
    <lineage>
        <taxon>Eukaryota</taxon>
        <taxon>Viridiplantae</taxon>
        <taxon>Streptophyta</taxon>
        <taxon>Embryophyta</taxon>
        <taxon>Tracheophyta</taxon>
        <taxon>Spermatophyta</taxon>
        <taxon>Magnoliopsida</taxon>
        <taxon>eudicotyledons</taxon>
        <taxon>Gunneridae</taxon>
        <taxon>Pentapetalae</taxon>
        <taxon>asterids</taxon>
        <taxon>Ericales</taxon>
        <taxon>Ericaceae</taxon>
        <taxon>Ericoideae</taxon>
        <taxon>Rhodoreae</taxon>
        <taxon>Rhododendron</taxon>
    </lineage>
</organism>
<dbReference type="AlphaFoldDB" id="A0AAV6J139"/>
<name>A0AAV6J139_9ERIC</name>
<gene>
    <name evidence="2" type="ORF">RHGRI_027572</name>
</gene>
<reference evidence="2" key="1">
    <citation type="submission" date="2020-08" db="EMBL/GenBank/DDBJ databases">
        <title>Plant Genome Project.</title>
        <authorList>
            <person name="Zhang R.-G."/>
        </authorList>
    </citation>
    <scope>NUCLEOTIDE SEQUENCE</scope>
    <source>
        <strain evidence="2">WSP0</strain>
        <tissue evidence="2">Leaf</tissue>
    </source>
</reference>
<evidence type="ECO:0000256" key="1">
    <source>
        <dbReference type="SAM" id="MobiDB-lite"/>
    </source>
</evidence>
<evidence type="ECO:0000313" key="3">
    <source>
        <dbReference type="Proteomes" id="UP000823749"/>
    </source>
</evidence>